<feature type="region of interest" description="Disordered" evidence="1">
    <location>
        <begin position="1"/>
        <end position="30"/>
    </location>
</feature>
<reference evidence="2 3" key="1">
    <citation type="journal article" date="2019" name="Sci. Rep.">
        <title>A high-quality genome of Eragrostis curvula grass provides insights into Poaceae evolution and supports new strategies to enhance forage quality.</title>
        <authorList>
            <person name="Carballo J."/>
            <person name="Santos B.A.C.M."/>
            <person name="Zappacosta D."/>
            <person name="Garbus I."/>
            <person name="Selva J.P."/>
            <person name="Gallo C.A."/>
            <person name="Diaz A."/>
            <person name="Albertini E."/>
            <person name="Caccamo M."/>
            <person name="Echenique V."/>
        </authorList>
    </citation>
    <scope>NUCLEOTIDE SEQUENCE [LARGE SCALE GENOMIC DNA]</scope>
    <source>
        <strain evidence="3">cv. Victoria</strain>
        <tissue evidence="2">Leaf</tissue>
    </source>
</reference>
<dbReference type="Proteomes" id="UP000324897">
    <property type="component" value="Unassembled WGS sequence"/>
</dbReference>
<comment type="caution">
    <text evidence="2">The sequence shown here is derived from an EMBL/GenBank/DDBJ whole genome shotgun (WGS) entry which is preliminary data.</text>
</comment>
<accession>A0A5J9SY41</accession>
<evidence type="ECO:0000313" key="2">
    <source>
        <dbReference type="EMBL" id="TVU03978.1"/>
    </source>
</evidence>
<evidence type="ECO:0000256" key="1">
    <source>
        <dbReference type="SAM" id="MobiDB-lite"/>
    </source>
</evidence>
<dbReference type="PANTHER" id="PTHR34807:SF16">
    <property type="entry name" value="OS09G0421500 PROTEIN"/>
    <property type="match status" value="1"/>
</dbReference>
<evidence type="ECO:0000313" key="3">
    <source>
        <dbReference type="Proteomes" id="UP000324897"/>
    </source>
</evidence>
<feature type="compositionally biased region" description="Basic and acidic residues" evidence="1">
    <location>
        <begin position="1"/>
        <end position="13"/>
    </location>
</feature>
<proteinExistence type="predicted"/>
<name>A0A5J9SY41_9POAL</name>
<sequence length="267" mass="29290">MDDVAGERRRKGDAFSPYSALTPSSFPSGSSPLPAAAAIVLALPASRASAAGSPLPSTLLAGAMDGGGSGEALLVRRSKGKKRPPPAAPRADGREFGGGDRFRALWRDYHDLLQETDAKKKMRNRMNRRKLSLLAEIKFLRRKYKFFVKCNSENMHYKLKGQACQIQSPVGINEASTFVKHGVEHEVPSTSKSTKFDLNQDSAMKDEGFDSRGHQGHSELGNFDQDEVTEDLMTIDAKFSVCRNTGNSPSSDDKRTISWQDRLTLQA</sequence>
<dbReference type="PANTHER" id="PTHR34807">
    <property type="entry name" value="OS08G0270800 PROTEIN"/>
    <property type="match status" value="1"/>
</dbReference>
<keyword evidence="3" id="KW-1185">Reference proteome</keyword>
<organism evidence="2 3">
    <name type="scientific">Eragrostis curvula</name>
    <name type="common">weeping love grass</name>
    <dbReference type="NCBI Taxonomy" id="38414"/>
    <lineage>
        <taxon>Eukaryota</taxon>
        <taxon>Viridiplantae</taxon>
        <taxon>Streptophyta</taxon>
        <taxon>Embryophyta</taxon>
        <taxon>Tracheophyta</taxon>
        <taxon>Spermatophyta</taxon>
        <taxon>Magnoliopsida</taxon>
        <taxon>Liliopsida</taxon>
        <taxon>Poales</taxon>
        <taxon>Poaceae</taxon>
        <taxon>PACMAD clade</taxon>
        <taxon>Chloridoideae</taxon>
        <taxon>Eragrostideae</taxon>
        <taxon>Eragrostidinae</taxon>
        <taxon>Eragrostis</taxon>
    </lineage>
</organism>
<gene>
    <name evidence="2" type="ORF">EJB05_50459</name>
</gene>
<feature type="compositionally biased region" description="Low complexity" evidence="1">
    <location>
        <begin position="19"/>
        <end position="30"/>
    </location>
</feature>
<dbReference type="EMBL" id="RWGY01000122">
    <property type="protein sequence ID" value="TVU03978.1"/>
    <property type="molecule type" value="Genomic_DNA"/>
</dbReference>
<feature type="region of interest" description="Disordered" evidence="1">
    <location>
        <begin position="76"/>
        <end position="96"/>
    </location>
</feature>
<dbReference type="Gramene" id="TVU03978">
    <property type="protein sequence ID" value="TVU03978"/>
    <property type="gene ID" value="EJB05_50459"/>
</dbReference>
<dbReference type="OrthoDB" id="993453at2759"/>
<dbReference type="AlphaFoldDB" id="A0A5J9SY41"/>
<protein>
    <submittedName>
        <fullName evidence="2">Uncharacterized protein</fullName>
    </submittedName>
</protein>